<dbReference type="EMBL" id="CP031052">
    <property type="protein sequence ID" value="QDZ25876.1"/>
    <property type="molecule type" value="Genomic_DNA"/>
</dbReference>
<feature type="repeat" description="WD" evidence="7">
    <location>
        <begin position="260"/>
        <end position="301"/>
    </location>
</feature>
<dbReference type="InterPro" id="IPR015943">
    <property type="entry name" value="WD40/YVTN_repeat-like_dom_sf"/>
</dbReference>
<feature type="compositionally biased region" description="Low complexity" evidence="8">
    <location>
        <begin position="299"/>
        <end position="314"/>
    </location>
</feature>
<keyword evidence="4" id="KW-0508">mRNA splicing</keyword>
<evidence type="ECO:0000256" key="5">
    <source>
        <dbReference type="ARBA" id="ARBA00038394"/>
    </source>
</evidence>
<dbReference type="Pfam" id="PF00400">
    <property type="entry name" value="WD40"/>
    <property type="match status" value="3"/>
</dbReference>
<evidence type="ECO:0000256" key="7">
    <source>
        <dbReference type="PROSITE-ProRule" id="PRU00221"/>
    </source>
</evidence>
<gene>
    <name evidence="9" type="ORF">A3770_19p83940</name>
</gene>
<dbReference type="STRING" id="1764295.A0A5B8N0U2"/>
<dbReference type="SMART" id="SM00320">
    <property type="entry name" value="WD40"/>
    <property type="match status" value="6"/>
</dbReference>
<accession>A0A5B8N0U2</accession>
<dbReference type="PROSITE" id="PS50294">
    <property type="entry name" value="WD_REPEATS_REGION"/>
    <property type="match status" value="3"/>
</dbReference>
<dbReference type="GO" id="GO:0003723">
    <property type="term" value="F:RNA binding"/>
    <property type="evidence" value="ECO:0007669"/>
    <property type="project" value="TreeGrafter"/>
</dbReference>
<sequence length="321" mass="34106">MVCHGHSRPIVDLQYSPVTKDGVFIVSASKDGKPMLRNGTTGDWIGTFEGHKGAVWSACLNAPATLAATGSADFTAKVWDGLTGDQVYEFGHKHIVRCVSFSPDSAKLCTGGFEKQLRIYDLTKPEADPVSLPKQSSAVKCAKWSTENENLIYTSLAGEGGVAVWDVRDTTSKAAFCFDTGKDVVTSIELSSRDVVTTASGNQVSFWKAETGDKVKDSCTIPFTVESASLCEEKGYFAAGGEDMWVHLYDYKTGKEIAQNKGHHGPVHCVRFAPGGDSYASGSEDGTIRIWSTPSSEPSGSEVSAGTTAASAEAEGSEESS</sequence>
<dbReference type="PANTHER" id="PTHR19877">
    <property type="entry name" value="EUKARYOTIC TRANSLATION INITIATION FACTOR 3 SUBUNIT I"/>
    <property type="match status" value="1"/>
</dbReference>
<name>A0A5B8N0U2_9CHLO</name>
<dbReference type="PROSITE" id="PS50082">
    <property type="entry name" value="WD_REPEATS_2"/>
    <property type="match status" value="3"/>
</dbReference>
<feature type="repeat" description="WD" evidence="7">
    <location>
        <begin position="48"/>
        <end position="89"/>
    </location>
</feature>
<dbReference type="AlphaFoldDB" id="A0A5B8N0U2"/>
<keyword evidence="3" id="KW-0677">Repeat</keyword>
<keyword evidence="10" id="KW-1185">Reference proteome</keyword>
<protein>
    <recommendedName>
        <fullName evidence="6">Serine-threonine kinase receptor-associated protein</fullName>
    </recommendedName>
</protein>
<evidence type="ECO:0000256" key="6">
    <source>
        <dbReference type="ARBA" id="ARBA00040390"/>
    </source>
</evidence>
<dbReference type="GO" id="GO:0032797">
    <property type="term" value="C:SMN complex"/>
    <property type="evidence" value="ECO:0007669"/>
    <property type="project" value="TreeGrafter"/>
</dbReference>
<feature type="region of interest" description="Disordered" evidence="8">
    <location>
        <begin position="280"/>
        <end position="321"/>
    </location>
</feature>
<evidence type="ECO:0000256" key="4">
    <source>
        <dbReference type="ARBA" id="ARBA00023187"/>
    </source>
</evidence>
<dbReference type="InterPro" id="IPR001680">
    <property type="entry name" value="WD40_rpt"/>
</dbReference>
<comment type="similarity">
    <text evidence="5">Belongs to the WD repeat STRAP family.</text>
</comment>
<dbReference type="Proteomes" id="UP000316726">
    <property type="component" value="Chromosome 19"/>
</dbReference>
<dbReference type="SUPFAM" id="SSF50978">
    <property type="entry name" value="WD40 repeat-like"/>
    <property type="match status" value="1"/>
</dbReference>
<evidence type="ECO:0000256" key="1">
    <source>
        <dbReference type="ARBA" id="ARBA00022574"/>
    </source>
</evidence>
<proteinExistence type="inferred from homology"/>
<evidence type="ECO:0000256" key="2">
    <source>
        <dbReference type="ARBA" id="ARBA00022664"/>
    </source>
</evidence>
<evidence type="ECO:0000256" key="8">
    <source>
        <dbReference type="SAM" id="MobiDB-lite"/>
    </source>
</evidence>
<dbReference type="GO" id="GO:0000387">
    <property type="term" value="P:spliceosomal snRNP assembly"/>
    <property type="evidence" value="ECO:0007669"/>
    <property type="project" value="TreeGrafter"/>
</dbReference>
<keyword evidence="1 7" id="KW-0853">WD repeat</keyword>
<evidence type="ECO:0000256" key="3">
    <source>
        <dbReference type="ARBA" id="ARBA00022737"/>
    </source>
</evidence>
<keyword evidence="2" id="KW-0507">mRNA processing</keyword>
<dbReference type="OrthoDB" id="200206at2759"/>
<evidence type="ECO:0000313" key="10">
    <source>
        <dbReference type="Proteomes" id="UP000316726"/>
    </source>
</evidence>
<dbReference type="PANTHER" id="PTHR19877:SF13">
    <property type="entry name" value="SERINE-THREONINE KINASE RECEPTOR-ASSOCIATED PROTEIN"/>
    <property type="match status" value="1"/>
</dbReference>
<dbReference type="InterPro" id="IPR036322">
    <property type="entry name" value="WD40_repeat_dom_sf"/>
</dbReference>
<organism evidence="9 10">
    <name type="scientific">Chloropicon primus</name>
    <dbReference type="NCBI Taxonomy" id="1764295"/>
    <lineage>
        <taxon>Eukaryota</taxon>
        <taxon>Viridiplantae</taxon>
        <taxon>Chlorophyta</taxon>
        <taxon>Chloropicophyceae</taxon>
        <taxon>Chloropicales</taxon>
        <taxon>Chloropicaceae</taxon>
        <taxon>Chloropicon</taxon>
    </lineage>
</organism>
<dbReference type="Gene3D" id="2.130.10.10">
    <property type="entry name" value="YVTN repeat-like/Quinoprotein amine dehydrogenase"/>
    <property type="match status" value="1"/>
</dbReference>
<feature type="repeat" description="WD" evidence="7">
    <location>
        <begin position="89"/>
        <end position="130"/>
    </location>
</feature>
<evidence type="ECO:0000313" key="9">
    <source>
        <dbReference type="EMBL" id="QDZ25876.1"/>
    </source>
</evidence>
<reference evidence="9 10" key="1">
    <citation type="submission" date="2018-07" db="EMBL/GenBank/DDBJ databases">
        <title>The complete nuclear genome of the prasinophyte Chloropicon primus (CCMP1205).</title>
        <authorList>
            <person name="Pombert J.-F."/>
            <person name="Otis C."/>
            <person name="Turmel M."/>
            <person name="Lemieux C."/>
        </authorList>
    </citation>
    <scope>NUCLEOTIDE SEQUENCE [LARGE SCALE GENOMIC DNA]</scope>
    <source>
        <strain evidence="9 10">CCMP1205</strain>
    </source>
</reference>